<dbReference type="InterPro" id="IPR007452">
    <property type="entry name" value="TamB_C"/>
</dbReference>
<dbReference type="PANTHER" id="PTHR36985:SF1">
    <property type="entry name" value="TRANSLOCATION AND ASSEMBLY MODULE SUBUNIT TAMB"/>
    <property type="match status" value="1"/>
</dbReference>
<evidence type="ECO:0000256" key="4">
    <source>
        <dbReference type="ARBA" id="ARBA00023136"/>
    </source>
</evidence>
<feature type="signal peptide" evidence="5">
    <location>
        <begin position="1"/>
        <end position="19"/>
    </location>
</feature>
<dbReference type="RefSeq" id="WP_306883720.1">
    <property type="nucleotide sequence ID" value="NZ_JAUSUL010000001.1"/>
</dbReference>
<keyword evidence="3" id="KW-1133">Transmembrane helix</keyword>
<gene>
    <name evidence="7" type="ORF">J2S73_000367</name>
</gene>
<dbReference type="GO" id="GO:0009306">
    <property type="term" value="P:protein secretion"/>
    <property type="evidence" value="ECO:0007669"/>
    <property type="project" value="InterPro"/>
</dbReference>
<evidence type="ECO:0000256" key="1">
    <source>
        <dbReference type="ARBA" id="ARBA00004167"/>
    </source>
</evidence>
<feature type="domain" description="Translocation and assembly module TamB C-terminal" evidence="6">
    <location>
        <begin position="1183"/>
        <end position="1532"/>
    </location>
</feature>
<dbReference type="GO" id="GO:0005886">
    <property type="term" value="C:plasma membrane"/>
    <property type="evidence" value="ECO:0007669"/>
    <property type="project" value="InterPro"/>
</dbReference>
<evidence type="ECO:0000313" key="7">
    <source>
        <dbReference type="EMBL" id="MDQ0313930.1"/>
    </source>
</evidence>
<evidence type="ECO:0000256" key="2">
    <source>
        <dbReference type="ARBA" id="ARBA00022692"/>
    </source>
</evidence>
<accession>A0AAE3VLG5</accession>
<evidence type="ECO:0000313" key="8">
    <source>
        <dbReference type="Proteomes" id="UP001229244"/>
    </source>
</evidence>
<evidence type="ECO:0000259" key="6">
    <source>
        <dbReference type="Pfam" id="PF04357"/>
    </source>
</evidence>
<keyword evidence="4" id="KW-0472">Membrane</keyword>
<evidence type="ECO:0000256" key="3">
    <source>
        <dbReference type="ARBA" id="ARBA00022989"/>
    </source>
</evidence>
<keyword evidence="5" id="KW-0732">Signal</keyword>
<dbReference type="Proteomes" id="UP001229244">
    <property type="component" value="Unassembled WGS sequence"/>
</dbReference>
<organism evidence="7 8">
    <name type="scientific">Amorphus orientalis</name>
    <dbReference type="NCBI Taxonomy" id="649198"/>
    <lineage>
        <taxon>Bacteria</taxon>
        <taxon>Pseudomonadati</taxon>
        <taxon>Pseudomonadota</taxon>
        <taxon>Alphaproteobacteria</taxon>
        <taxon>Hyphomicrobiales</taxon>
        <taxon>Amorphaceae</taxon>
        <taxon>Amorphus</taxon>
    </lineage>
</organism>
<feature type="chain" id="PRO_5042269839" evidence="5">
    <location>
        <begin position="20"/>
        <end position="1532"/>
    </location>
</feature>
<sequence>MTRLILALLVFLTALPAFAQDSSEEDDRSFLTRFISEQLSAPNRQIRLSGIQGALSSNATIAEISVADDEGVWLRIVNASIQWNRTALFRRRLQIDRLAADRIEMTRRPLADESLPSPEATPFQVPELPVAVILNELDVPQVTFGEPVFGLASELSVTGSLRLQSGELETDLDIKRQDGPGGELTLQASFSNETRRLALDLDLSEPADGVVANLLKLEGEPPIDLKVQGEGPLDNLDITMSLDADGDRLVSGAVRLRERTEGLGFEARLEGSIGELIAPEHREAFAGDGLVTLSGVSRTEGGFAIDSLDVRTDVLTLTASAATTSDGFLRRLTVDGELNDPDDGRLSLPGAPDATLQNGRISIAYGEADRQDWNGVVELTGIETDAVTVQTVRLVLGGLAENLDDPEARRVTFGVDGEVSGISSDDPGIEKAFGGAIRLDVDGSWQANRPITLTRAALSGNGLSASLSGTIQDAAFRGTIAVDAADLAPFSDVADRDLAGALNMRANGSVQPISGMFDLTLDGTADGLQIGMEPADQLLAGSTRITGRVARDENGLRTDTLRVESRNLALEANGGISSETADFRFDLALADLQLLTPEASGRLTARGTARGQEGVIDLSFDADVPSGTLSGRPLRDGELAFTGTLREGDLTGTVSGSAFLDGHRVSLASDIATQGDRRSLTGLEFVAGGTTLTGDLTQTEAGLFQGTLDLKAPDVSLAAALFLAEASGSVDAHIELSNTGERQDASVEAQVRDLVVEAAQIASADIQAEIEDLLGVPTVEGTIDGRDIVAAGYTVTTLQASANRDGESTDFTADAALSIGTTIAAAGRLTPIDGGFRLQLSKADLAQGDLAARLTRTASLQIAGQTITIDGLALDVGGGRVSANGTIADTLDLTVDLASVPLSIANTIQPELGLGGTLTGTANVGGSRDNPDVTFSVDGREISAAQLRDAGLSALNVSARGTSSANRLQIDATVTSPDGFRTTARGSVPLGDGNLDLTIALERFPLSVLNAAAPGQDLAGAITGEARVTGPLANPAADFTLSGSGLSAAPLNDFGAAPLELRASGSYANQILSLQSTEVGGPQGLSLSASGRVPLSGGGLDLAVRGAVPLSLANRQLADRGTQVAGTLSFETRISGPLTDPRFNGSFSTAGAEVVDPETSVRLTDIVINGSIDGDRITLGTVRAAVAGGGGISASGTISIDPRAGFPADIRVNLDQARYVDEDFVVATVSGSLAMTGQLTRDPLVSGEIRIERAEIMIPDSIGGGAPPIDVTHIDPPAAVVTTLKRAKMIGGTPVPTSRPSVVQLDIRISAPNQIFVRGRGLDAELGGEVRLTGPLTNVQPVGGFRLIRGHLSIVGQRINFDEGTVTLIGDLDPFIDFSATTQGNGITVTVSVRGRVSNPEISFSSQPELPEDEVLAQLIFKRSLSELSATQIAQLAAAAAELAGGGNTSLLNNLRQATGLDELDIVTDSEGNAAVQAGRYINENIYLGVEAGAAGTTRGTVNLDITPSLKAKGSIGSDGDSSLGLFFERDY</sequence>
<keyword evidence="2" id="KW-0812">Transmembrane</keyword>
<keyword evidence="8" id="KW-1185">Reference proteome</keyword>
<evidence type="ECO:0000256" key="5">
    <source>
        <dbReference type="SAM" id="SignalP"/>
    </source>
</evidence>
<proteinExistence type="predicted"/>
<dbReference type="EMBL" id="JAUSUL010000001">
    <property type="protein sequence ID" value="MDQ0313930.1"/>
    <property type="molecule type" value="Genomic_DNA"/>
</dbReference>
<protein>
    <submittedName>
        <fullName evidence="7">Translocation and assembly module TamB</fullName>
    </submittedName>
</protein>
<comment type="subcellular location">
    <subcellularLocation>
        <location evidence="1">Membrane</location>
        <topology evidence="1">Single-pass membrane protein</topology>
    </subcellularLocation>
</comment>
<dbReference type="Pfam" id="PF04357">
    <property type="entry name" value="TamB"/>
    <property type="match status" value="1"/>
</dbReference>
<reference evidence="7" key="1">
    <citation type="submission" date="2023-07" db="EMBL/GenBank/DDBJ databases">
        <title>Genomic Encyclopedia of Type Strains, Phase IV (KMG-IV): sequencing the most valuable type-strain genomes for metagenomic binning, comparative biology and taxonomic classification.</title>
        <authorList>
            <person name="Goeker M."/>
        </authorList>
    </citation>
    <scope>NUCLEOTIDE SEQUENCE</scope>
    <source>
        <strain evidence="7">DSM 21202</strain>
    </source>
</reference>
<dbReference type="PANTHER" id="PTHR36985">
    <property type="entry name" value="TRANSLOCATION AND ASSEMBLY MODULE SUBUNIT TAMB"/>
    <property type="match status" value="1"/>
</dbReference>
<comment type="caution">
    <text evidence="7">The sequence shown here is derived from an EMBL/GenBank/DDBJ whole genome shotgun (WGS) entry which is preliminary data.</text>
</comment>
<name>A0AAE3VLG5_9HYPH</name>